<dbReference type="Proteomes" id="UP000827424">
    <property type="component" value="Segment"/>
</dbReference>
<dbReference type="PROSITE" id="PS51257">
    <property type="entry name" value="PROKAR_LIPOPROTEIN"/>
    <property type="match status" value="1"/>
</dbReference>
<reference evidence="1" key="1">
    <citation type="submission" date="2021-07" db="EMBL/GenBank/DDBJ databases">
        <title>A sheep in wolf's clothing: the temperate origins of bacteriophage T7.</title>
        <authorList>
            <person name="Boeckman J.X."/>
            <person name="Korn A."/>
            <person name="Yao G."/>
            <person name="Ravindran A."/>
            <person name="Gonzalez C."/>
            <person name="Gill J."/>
        </authorList>
    </citation>
    <scope>NUCLEOTIDE SEQUENCE</scope>
</reference>
<protein>
    <submittedName>
        <fullName evidence="1">Uncharacterized protein</fullName>
    </submittedName>
</protein>
<proteinExistence type="predicted"/>
<sequence length="181" mass="20746">MRVLLLSWVFLLLACFASYGGELSIADATTKEKQAYLQRIEIPKNNDIEAFSASILNAIRGLKDKRLLDTQMFLLGFVLYDFCNELEEREGKPAKDKNFAGWSILYYTAKAMDENNGTFRMGDITLLYRVLSEKHPARFNNYTSTHAFGEHPTPYISTFNVTNEDVYKLDVYAKTIETLLN</sequence>
<organism evidence="1 2">
    <name type="scientific">Desulfovibrio phage ProddE</name>
    <dbReference type="NCBI Taxonomy" id="2866661"/>
    <lineage>
        <taxon>Viruses</taxon>
        <taxon>Duplodnaviria</taxon>
        <taxon>Heunggongvirae</taxon>
        <taxon>Uroviricota</taxon>
        <taxon>Caudoviricetes</taxon>
        <taxon>Autographivirales</taxon>
        <taxon>Autographivirales incertae sedis</taxon>
        <taxon>Proddevirus</taxon>
        <taxon>Proddevirus proddE</taxon>
    </lineage>
</organism>
<name>A0AAE9BMH1_9CAUD</name>
<evidence type="ECO:0000313" key="1">
    <source>
        <dbReference type="EMBL" id="UAJ16920.1"/>
    </source>
</evidence>
<gene>
    <name evidence="1" type="ORF">CPT_ProddE_040</name>
</gene>
<dbReference type="EMBL" id="MZ666938">
    <property type="protein sequence ID" value="UAJ16920.1"/>
    <property type="molecule type" value="Genomic_DNA"/>
</dbReference>
<evidence type="ECO:0000313" key="2">
    <source>
        <dbReference type="Proteomes" id="UP000827424"/>
    </source>
</evidence>
<accession>A0AAE9BMH1</accession>
<keyword evidence="2" id="KW-1185">Reference proteome</keyword>